<evidence type="ECO:0000313" key="11">
    <source>
        <dbReference type="Proteomes" id="UP001589776"/>
    </source>
</evidence>
<reference evidence="10 11" key="1">
    <citation type="submission" date="2024-09" db="EMBL/GenBank/DDBJ databases">
        <authorList>
            <person name="Sun Q."/>
            <person name="Mori K."/>
        </authorList>
    </citation>
    <scope>NUCLEOTIDE SEQUENCE [LARGE SCALE GENOMIC DNA]</scope>
    <source>
        <strain evidence="10 11">CCM 7759</strain>
    </source>
</reference>
<keyword evidence="4" id="KW-0597">Phosphoprotein</keyword>
<evidence type="ECO:0000256" key="2">
    <source>
        <dbReference type="ARBA" id="ARBA00006432"/>
    </source>
</evidence>
<dbReference type="NCBIfam" id="NF003417">
    <property type="entry name" value="PRK04813.1"/>
    <property type="match status" value="2"/>
</dbReference>
<evidence type="ECO:0000259" key="9">
    <source>
        <dbReference type="PROSITE" id="PS50075"/>
    </source>
</evidence>
<dbReference type="InterPro" id="IPR025110">
    <property type="entry name" value="AMP-bd_C"/>
</dbReference>
<evidence type="ECO:0000256" key="5">
    <source>
        <dbReference type="ARBA" id="ARBA00022598"/>
    </source>
</evidence>
<dbReference type="InterPro" id="IPR000873">
    <property type="entry name" value="AMP-dep_synth/lig_dom"/>
</dbReference>
<accession>A0ABV6DE21</accession>
<dbReference type="Gene3D" id="1.10.287.490">
    <property type="entry name" value="Helix hairpin bin"/>
    <property type="match status" value="1"/>
</dbReference>
<dbReference type="NCBIfam" id="TIGR01720">
    <property type="entry name" value="NRPS-para261"/>
    <property type="match status" value="1"/>
</dbReference>
<keyword evidence="6" id="KW-0677">Repeat</keyword>
<sequence length="2644" mass="295485">MKAVFEKEAAYWSGRFESADSPTVVPYSHASGKPASSRLSLVRELPAELSARIVSLAKGSDRALYMVLLAGVHILLHTYTGSETIIVGMPIVRRPDEARRPVNQVVLLKENVSGGHTLKSLLNGVKTTVTEAIQHQNIPFRSMAGPLHLSYDADVTPVVPTMVTLKPLHSTDDAGAAVSELQFQFEQVGGLVRLQLLYSEHRYTESFAAQLADHLSRIFETVLYQPELPIEQIDILSQAERTQLVTGYNDTEADYPRDKTIHRLFEEQAARTPELVAVVFEESFLTYRELNEQANRLARSLRAMGVQADQPVAIMAERSLEMIVGIYAILKAGGAYVPIDPQFPQERIRYMLDDSGAKLLLHQGHVRDASFADSIGGNLRLVDLNDDASYAEDGSNLEPASGPEHLAYVIYTSGSTGKPKGVMVEHRPVVNRLLWMQTAYPIDTNDVILQKTAITFDVSVWELFWWGWTGASVCLLPPGGEKNPESILDTIEQHAVTTMHFVPSMLHAFLDYVERQPREALDTKLSTLKQVFASGEALAPSHVSRFARWIAPVHHARLINLYGPTEATVDVSFFDCGPEETRLSVPIGKPISNIQLYIVKEGTTTLLPVGVPGELCIAGDGLARGYLNRPELTAEKFVDNPFAPGGRMYRTGDLARWLPDGNIEYMGRIDHQVKIRGYRIELGEVEAQLLQAASVQEAVVTAREGADGQKQLCAYFVADKHLAASELRSLLAEKLPSYMIPSFFVQLERMPLTHSGKLDRKALPAPEASLQTVYVAPRTPVEMTLTEIWQKVLGTGRPIGVLDNFFELGGDSIKSIQVTSRLYQAGYKLEIKHLFKYPTVAELSPHLQPIARRAEQGEAKGDTPLTPIQRRFFEQPFAERHHYNQAIMLYREEGFEEAALRQAVRKLAVHHDALRLVFRRAETGYTAYNRGIAEGELYSLEVMDMRGIADCAEAIEAKADELQRGIDLLEGPLMRLGLFRCGDGDHLLIVVHHLAVDGVSWRILFEDLAAGYEQALQGGDIRLPDKTDAFRTWAERLAAHADSPAMESERTYWERIAQAAIKPLPRDYGQEYALMRDTETVTLQWTREESEQLLKQAHRAYGTDMNDLLLTALGMAVHEWTGMEQVAVELEGHGREPIVPDLDITRTIGWFTSQYPIVLEMKTGMELSNRIKSVKESLRQIPNKGIGYGILKYMSSRPAGDAFNGLAAEPEISFNYLGQFDQDLDNNALHISPYSSGQSSSESMARTYVLDINGMIAGGQLTMTIGYSGGMYRKETIERLAGMLRSSLRQVIAHCVGKERTELTPSDVLYKGLTIEELERIAEQTGHIGDIENVYMLTPMQKGMLFHSLVDAESGAYFEQASFTLQGSLNPEAFGKSLDVLAQRHAVLRTNFYSGWKEEPLQVVFRNKRVEYQYEDLRGMEPDKQEAYFTSKKNKDKARSFNLADDALIRVAMVRTGEETYRFLWSFHHILMDGWCLSLVAKEVFEAYFAIVRQQQPELGEAYPYSQYLEWLQRQDREAAAKYWGEYLAGFEQQTALPHAKAPDPAADYDLNKLSFSFGKERTHAIQQTATRQQVTVNSLLQTAWGILLQRYNGTNDAVFGSVVSGRPAEIPGIESMIGLFINTIPVRVRCEAEDTFAAAMRRVQEQALASRSYETYPLYEIQALSDLKQGLIGHIMVFENFPVEQRMEQLGSAEPAGFAISDVDIVEQTNYDFNLMVIPGEDIEIRLEYNASVYDRAMMEKIQGHLVRIMEQVAVNPDIRVDELELLTAEEQAQIATAFNATHADYPRDKTIHQLFEEQAMRTPEQTAVVYEDCRLTYRELNERSNRLARTLRAAGVQADQPVGLLSERSLEMIVGIFAILKAGGAYVPIDPQLPKERIRYMLDDSGAKLLLLQGHLRGDGSIGETNADRLTNEWKLVDLNDASAYAEDGTNLPPLSGPQHLAYVIYTSGSTGKPKGVMVEHRPVVNRLLWMQEAYPIGADDTILQKTAITFDVSVWELFWWSWTGASVCLLPPGGEKDPETILAAIERQAVTTMHFVPSMLHAFLEYVERQPRDAVQSKLSSLKRVFASGEALTAPQVRRFAQWITPVSGAQLINLYGPTEATVDVSYYDCGTEPAHVPVPIGKPISNIQLYIVSVGTTALQPVGVPGELCIAGEGLARGYLNRPELTAEKFVDNPYAPGERMYRTGDLAKWLTDGNIEYLGRIDHQVKIRGYRIELGEVEAQLLKAASVQEAAVTAREDEVGQKQLCAYFVADKPLTASELRSRLAEELPSYMLPSYFVQVERMPLTHSGKLDRKALPAPDRGIQQAAAEYVPPRTSLEAQLAQIWQEVLKLDRIGMTDSFFDIGGHSIKMLELIQKVYMATGIQVPIQRMLEMPTIEHMARELVRSKFELDDTGTMVKLNDNGSILVFCFPPGAGYGFAYYELAKRLDHHCVVYGLDFIDDAGSEEDLIDRYVGAITSVQDQRPFVFLGYSAGGCLAFEVAKAMEKRGHTVSDIIMIDSTRQTERTDMAPEAMNDVVERLLDEAGEPYQRLLSTPFIREKTRNKMYAYMSYTNQLVNTGTVQARIHGLVAEGTEPGKAATTDLLLWKQATAYEYVEYELLGKHAEVLEPGFVEANGKVIAALIDTILERQNEALALAAHI</sequence>
<keyword evidence="8" id="KW-0511">Multifunctional enzyme</keyword>
<comment type="similarity">
    <text evidence="2">Belongs to the ATP-dependent AMP-binding enzyme family.</text>
</comment>
<dbReference type="NCBIfam" id="TIGR01733">
    <property type="entry name" value="AA-adenyl-dom"/>
    <property type="match status" value="2"/>
</dbReference>
<feature type="domain" description="Carrier" evidence="9">
    <location>
        <begin position="2316"/>
        <end position="2391"/>
    </location>
</feature>
<dbReference type="InterPro" id="IPR029058">
    <property type="entry name" value="AB_hydrolase_fold"/>
</dbReference>
<dbReference type="Gene3D" id="3.40.50.1820">
    <property type="entry name" value="alpha/beta hydrolase"/>
    <property type="match status" value="1"/>
</dbReference>
<keyword evidence="7" id="KW-0045">Antibiotic biosynthesis</keyword>
<dbReference type="EMBL" id="JBHLWN010000002">
    <property type="protein sequence ID" value="MFC0210897.1"/>
    <property type="molecule type" value="Genomic_DNA"/>
</dbReference>
<dbReference type="PROSITE" id="PS00012">
    <property type="entry name" value="PHOSPHOPANTETHEINE"/>
    <property type="match status" value="2"/>
</dbReference>
<dbReference type="SUPFAM" id="SSF47336">
    <property type="entry name" value="ACP-like"/>
    <property type="match status" value="2"/>
</dbReference>
<proteinExistence type="inferred from homology"/>
<dbReference type="SUPFAM" id="SSF52777">
    <property type="entry name" value="CoA-dependent acyltransferases"/>
    <property type="match status" value="5"/>
</dbReference>
<dbReference type="InterPro" id="IPR006162">
    <property type="entry name" value="Ppantetheine_attach_site"/>
</dbReference>
<dbReference type="InterPro" id="IPR010060">
    <property type="entry name" value="NRPS_synth"/>
</dbReference>
<dbReference type="PROSITE" id="PS00455">
    <property type="entry name" value="AMP_BINDING"/>
    <property type="match status" value="2"/>
</dbReference>
<dbReference type="Gene3D" id="3.40.50.980">
    <property type="match status" value="4"/>
</dbReference>
<dbReference type="Pfam" id="PF00668">
    <property type="entry name" value="Condensation"/>
    <property type="match status" value="3"/>
</dbReference>
<keyword evidence="11" id="KW-1185">Reference proteome</keyword>
<dbReference type="InterPro" id="IPR045851">
    <property type="entry name" value="AMP-bd_C_sf"/>
</dbReference>
<dbReference type="InterPro" id="IPR001242">
    <property type="entry name" value="Condensation_dom"/>
</dbReference>
<evidence type="ECO:0000256" key="6">
    <source>
        <dbReference type="ARBA" id="ARBA00022737"/>
    </source>
</evidence>
<keyword evidence="5" id="KW-0436">Ligase</keyword>
<dbReference type="SMART" id="SM00823">
    <property type="entry name" value="PKS_PP"/>
    <property type="match status" value="2"/>
</dbReference>
<evidence type="ECO:0000256" key="3">
    <source>
        <dbReference type="ARBA" id="ARBA00022450"/>
    </source>
</evidence>
<protein>
    <submittedName>
        <fullName evidence="10">Amino acid adenylation domain-containing protein</fullName>
    </submittedName>
</protein>
<dbReference type="Gene3D" id="2.30.38.10">
    <property type="entry name" value="Luciferase, Domain 3"/>
    <property type="match status" value="2"/>
</dbReference>
<evidence type="ECO:0000256" key="7">
    <source>
        <dbReference type="ARBA" id="ARBA00023194"/>
    </source>
</evidence>
<dbReference type="InterPro" id="IPR001031">
    <property type="entry name" value="Thioesterase"/>
</dbReference>
<keyword evidence="3" id="KW-0596">Phosphopantetheine</keyword>
<feature type="domain" description="Carrier" evidence="9">
    <location>
        <begin position="776"/>
        <end position="851"/>
    </location>
</feature>
<dbReference type="InterPro" id="IPR036736">
    <property type="entry name" value="ACP-like_sf"/>
</dbReference>
<dbReference type="Gene3D" id="3.30.559.30">
    <property type="entry name" value="Nonribosomal peptide synthetase, condensation domain"/>
    <property type="match status" value="3"/>
</dbReference>
<dbReference type="InterPro" id="IPR020845">
    <property type="entry name" value="AMP-binding_CS"/>
</dbReference>
<gene>
    <name evidence="10" type="ORF">ACFFK0_00280</name>
</gene>
<dbReference type="PROSITE" id="PS50075">
    <property type="entry name" value="CARRIER"/>
    <property type="match status" value="2"/>
</dbReference>
<dbReference type="InterPro" id="IPR020806">
    <property type="entry name" value="PKS_PP-bd"/>
</dbReference>
<dbReference type="InterPro" id="IPR010071">
    <property type="entry name" value="AA_adenyl_dom"/>
</dbReference>
<dbReference type="RefSeq" id="WP_377467459.1">
    <property type="nucleotide sequence ID" value="NZ_JBHLWN010000002.1"/>
</dbReference>
<evidence type="ECO:0000313" key="10">
    <source>
        <dbReference type="EMBL" id="MFC0210897.1"/>
    </source>
</evidence>
<organism evidence="10 11">
    <name type="scientific">Paenibacillus chartarius</name>
    <dbReference type="NCBI Taxonomy" id="747481"/>
    <lineage>
        <taxon>Bacteria</taxon>
        <taxon>Bacillati</taxon>
        <taxon>Bacillota</taxon>
        <taxon>Bacilli</taxon>
        <taxon>Bacillales</taxon>
        <taxon>Paenibacillaceae</taxon>
        <taxon>Paenibacillus</taxon>
    </lineage>
</organism>
<dbReference type="SUPFAM" id="SSF56801">
    <property type="entry name" value="Acetyl-CoA synthetase-like"/>
    <property type="match status" value="2"/>
</dbReference>
<dbReference type="Gene3D" id="1.10.1200.10">
    <property type="entry name" value="ACP-like"/>
    <property type="match status" value="2"/>
</dbReference>
<dbReference type="Gene3D" id="3.30.300.30">
    <property type="match status" value="2"/>
</dbReference>
<dbReference type="PANTHER" id="PTHR45527">
    <property type="entry name" value="NONRIBOSOMAL PEPTIDE SYNTHETASE"/>
    <property type="match status" value="1"/>
</dbReference>
<dbReference type="InterPro" id="IPR023213">
    <property type="entry name" value="CAT-like_dom_sf"/>
</dbReference>
<dbReference type="CDD" id="cd19543">
    <property type="entry name" value="DCL_NRPS"/>
    <property type="match status" value="1"/>
</dbReference>
<dbReference type="Pfam" id="PF00975">
    <property type="entry name" value="Thioesterase"/>
    <property type="match status" value="1"/>
</dbReference>
<dbReference type="SMART" id="SM00824">
    <property type="entry name" value="PKS_TE"/>
    <property type="match status" value="1"/>
</dbReference>
<dbReference type="Gene3D" id="3.30.559.10">
    <property type="entry name" value="Chloramphenicol acetyltransferase-like domain"/>
    <property type="match status" value="2"/>
</dbReference>
<dbReference type="InterPro" id="IPR009081">
    <property type="entry name" value="PP-bd_ACP"/>
</dbReference>
<dbReference type="SUPFAM" id="SSF53474">
    <property type="entry name" value="alpha/beta-Hydrolases"/>
    <property type="match status" value="1"/>
</dbReference>
<evidence type="ECO:0000256" key="1">
    <source>
        <dbReference type="ARBA" id="ARBA00001957"/>
    </source>
</evidence>
<comment type="cofactor">
    <cofactor evidence="1">
        <name>pantetheine 4'-phosphate</name>
        <dbReference type="ChEBI" id="CHEBI:47942"/>
    </cofactor>
</comment>
<dbReference type="Pfam" id="PF00550">
    <property type="entry name" value="PP-binding"/>
    <property type="match status" value="2"/>
</dbReference>
<name>A0ABV6DE21_9BACL</name>
<evidence type="ECO:0000256" key="4">
    <source>
        <dbReference type="ARBA" id="ARBA00022553"/>
    </source>
</evidence>
<dbReference type="Pfam" id="PF00501">
    <property type="entry name" value="AMP-binding"/>
    <property type="match status" value="2"/>
</dbReference>
<dbReference type="Pfam" id="PF13193">
    <property type="entry name" value="AMP-binding_C"/>
    <property type="match status" value="2"/>
</dbReference>
<dbReference type="PANTHER" id="PTHR45527:SF1">
    <property type="entry name" value="FATTY ACID SYNTHASE"/>
    <property type="match status" value="1"/>
</dbReference>
<dbReference type="InterPro" id="IPR020802">
    <property type="entry name" value="TesA-like"/>
</dbReference>
<evidence type="ECO:0000256" key="8">
    <source>
        <dbReference type="ARBA" id="ARBA00023268"/>
    </source>
</evidence>
<dbReference type="CDD" id="cd19534">
    <property type="entry name" value="E_NRPS"/>
    <property type="match status" value="1"/>
</dbReference>
<dbReference type="CDD" id="cd05930">
    <property type="entry name" value="A_NRPS"/>
    <property type="match status" value="2"/>
</dbReference>
<comment type="caution">
    <text evidence="10">The sequence shown here is derived from an EMBL/GenBank/DDBJ whole genome shotgun (WGS) entry which is preliminary data.</text>
</comment>
<dbReference type="Proteomes" id="UP001589776">
    <property type="component" value="Unassembled WGS sequence"/>
</dbReference>